<comment type="cofactor">
    <cofactor evidence="1">
        <name>Mg(2+)</name>
        <dbReference type="ChEBI" id="CHEBI:18420"/>
    </cofactor>
</comment>
<evidence type="ECO:0000256" key="3">
    <source>
        <dbReference type="ARBA" id="ARBA00022842"/>
    </source>
</evidence>
<dbReference type="GO" id="GO:0016787">
    <property type="term" value="F:hydrolase activity"/>
    <property type="evidence" value="ECO:0007669"/>
    <property type="project" value="UniProtKB-KW"/>
</dbReference>
<dbReference type="InterPro" id="IPR006549">
    <property type="entry name" value="HAD-SF_hydro_IIIA"/>
</dbReference>
<evidence type="ECO:0000313" key="4">
    <source>
        <dbReference type="EMBL" id="RSX53395.1"/>
    </source>
</evidence>
<organism evidence="4 5">
    <name type="scientific">Bifidobacterium dolichotidis</name>
    <dbReference type="NCBI Taxonomy" id="2306976"/>
    <lineage>
        <taxon>Bacteria</taxon>
        <taxon>Bacillati</taxon>
        <taxon>Actinomycetota</taxon>
        <taxon>Actinomycetes</taxon>
        <taxon>Bifidobacteriales</taxon>
        <taxon>Bifidobacteriaceae</taxon>
        <taxon>Bifidobacterium</taxon>
    </lineage>
</organism>
<keyword evidence="3" id="KW-0460">Magnesium</keyword>
<dbReference type="InterPro" id="IPR036412">
    <property type="entry name" value="HAD-like_sf"/>
</dbReference>
<dbReference type="RefSeq" id="WP_164515912.1">
    <property type="nucleotide sequence ID" value="NZ_QXGM01000004.1"/>
</dbReference>
<keyword evidence="2" id="KW-0378">Hydrolase</keyword>
<dbReference type="InterPro" id="IPR006439">
    <property type="entry name" value="HAD-SF_hydro_IA"/>
</dbReference>
<dbReference type="SFLD" id="SFLDS00003">
    <property type="entry name" value="Haloacid_Dehalogenase"/>
    <property type="match status" value="1"/>
</dbReference>
<dbReference type="SFLD" id="SFLDG01129">
    <property type="entry name" value="C1.5:_HAD__Beta-PGM__Phosphata"/>
    <property type="match status" value="1"/>
</dbReference>
<dbReference type="NCBIfam" id="TIGR01662">
    <property type="entry name" value="HAD-SF-IIIA"/>
    <property type="match status" value="1"/>
</dbReference>
<dbReference type="PRINTS" id="PR00413">
    <property type="entry name" value="HADHALOGNASE"/>
</dbReference>
<gene>
    <name evidence="4" type="ORF">D2E26_1437</name>
</gene>
<dbReference type="NCBIfam" id="TIGR01549">
    <property type="entry name" value="HAD-SF-IA-v1"/>
    <property type="match status" value="1"/>
</dbReference>
<dbReference type="SUPFAM" id="SSF56784">
    <property type="entry name" value="HAD-like"/>
    <property type="match status" value="1"/>
</dbReference>
<sequence>MAVERRYDVIAFDLYGTLMYNVTDENREEAWNALREELDRYGARYHNNEELRHEYDACFADDAAHMDRDPEYEPELLDTFRGLFTSLWFDPDDDEAERCAWAFRQGATTLIDVYPGAIELLRTLRKEGYRVVLLSNAQTCYTVPEMRELGLLNEFDDVTISSEENMRKPSAALFATVAERNHVSPDRVLMVGNNVMCDIEGAVRAGYDAVYLHTDGDPDAPRARDLAALAVEGADYAAVLEYIHSTERELVC</sequence>
<reference evidence="4 5" key="1">
    <citation type="submission" date="2018-09" db="EMBL/GenBank/DDBJ databases">
        <title>Characterization of the phylogenetic diversity of five novel species belonging to the genus Bifidobacterium.</title>
        <authorList>
            <person name="Lugli G.A."/>
            <person name="Duranti S."/>
            <person name="Milani C."/>
        </authorList>
    </citation>
    <scope>NUCLEOTIDE SEQUENCE [LARGE SCALE GENOMIC DNA]</scope>
    <source>
        <strain evidence="4 5">2036B</strain>
    </source>
</reference>
<dbReference type="InterPro" id="IPR051400">
    <property type="entry name" value="HAD-like_hydrolase"/>
</dbReference>
<dbReference type="InterPro" id="IPR023214">
    <property type="entry name" value="HAD_sf"/>
</dbReference>
<dbReference type="Proteomes" id="UP000287609">
    <property type="component" value="Unassembled WGS sequence"/>
</dbReference>
<dbReference type="Pfam" id="PF00702">
    <property type="entry name" value="Hydrolase"/>
    <property type="match status" value="1"/>
</dbReference>
<keyword evidence="5" id="KW-1185">Reference proteome</keyword>
<dbReference type="Gene3D" id="1.20.120.1600">
    <property type="match status" value="1"/>
</dbReference>
<dbReference type="EMBL" id="QXGM01000004">
    <property type="protein sequence ID" value="RSX53395.1"/>
    <property type="molecule type" value="Genomic_DNA"/>
</dbReference>
<proteinExistence type="predicted"/>
<dbReference type="PANTHER" id="PTHR46470">
    <property type="entry name" value="N-ACYLNEURAMINATE-9-PHOSPHATASE"/>
    <property type="match status" value="1"/>
</dbReference>
<accession>A0A430FKF3</accession>
<comment type="caution">
    <text evidence="4">The sequence shown here is derived from an EMBL/GenBank/DDBJ whole genome shotgun (WGS) entry which is preliminary data.</text>
</comment>
<evidence type="ECO:0000313" key="5">
    <source>
        <dbReference type="Proteomes" id="UP000287609"/>
    </source>
</evidence>
<name>A0A430FKF3_9BIFI</name>
<dbReference type="AlphaFoldDB" id="A0A430FKF3"/>
<dbReference type="GO" id="GO:0044281">
    <property type="term" value="P:small molecule metabolic process"/>
    <property type="evidence" value="ECO:0007669"/>
    <property type="project" value="UniProtKB-ARBA"/>
</dbReference>
<evidence type="ECO:0000256" key="1">
    <source>
        <dbReference type="ARBA" id="ARBA00001946"/>
    </source>
</evidence>
<evidence type="ECO:0000256" key="2">
    <source>
        <dbReference type="ARBA" id="ARBA00022801"/>
    </source>
</evidence>
<protein>
    <submittedName>
        <fullName evidence="4">Heat-shock protein Hsp20</fullName>
    </submittedName>
</protein>
<dbReference type="Gene3D" id="3.40.50.1000">
    <property type="entry name" value="HAD superfamily/HAD-like"/>
    <property type="match status" value="1"/>
</dbReference>